<keyword evidence="3" id="KW-1185">Reference proteome</keyword>
<dbReference type="OrthoDB" id="3060725at2759"/>
<name>A0A4S8LR53_DENBC</name>
<reference evidence="2 3" key="1">
    <citation type="journal article" date="2019" name="Nat. Ecol. Evol.">
        <title>Megaphylogeny resolves global patterns of mushroom evolution.</title>
        <authorList>
            <person name="Varga T."/>
            <person name="Krizsan K."/>
            <person name="Foldi C."/>
            <person name="Dima B."/>
            <person name="Sanchez-Garcia M."/>
            <person name="Sanchez-Ramirez S."/>
            <person name="Szollosi G.J."/>
            <person name="Szarkandi J.G."/>
            <person name="Papp V."/>
            <person name="Albert L."/>
            <person name="Andreopoulos W."/>
            <person name="Angelini C."/>
            <person name="Antonin V."/>
            <person name="Barry K.W."/>
            <person name="Bougher N.L."/>
            <person name="Buchanan P."/>
            <person name="Buyck B."/>
            <person name="Bense V."/>
            <person name="Catcheside P."/>
            <person name="Chovatia M."/>
            <person name="Cooper J."/>
            <person name="Damon W."/>
            <person name="Desjardin D."/>
            <person name="Finy P."/>
            <person name="Geml J."/>
            <person name="Haridas S."/>
            <person name="Hughes K."/>
            <person name="Justo A."/>
            <person name="Karasinski D."/>
            <person name="Kautmanova I."/>
            <person name="Kiss B."/>
            <person name="Kocsube S."/>
            <person name="Kotiranta H."/>
            <person name="LaButti K.M."/>
            <person name="Lechner B.E."/>
            <person name="Liimatainen K."/>
            <person name="Lipzen A."/>
            <person name="Lukacs Z."/>
            <person name="Mihaltcheva S."/>
            <person name="Morgado L.N."/>
            <person name="Niskanen T."/>
            <person name="Noordeloos M.E."/>
            <person name="Ohm R.A."/>
            <person name="Ortiz-Santana B."/>
            <person name="Ovrebo C."/>
            <person name="Racz N."/>
            <person name="Riley R."/>
            <person name="Savchenko A."/>
            <person name="Shiryaev A."/>
            <person name="Soop K."/>
            <person name="Spirin V."/>
            <person name="Szebenyi C."/>
            <person name="Tomsovsky M."/>
            <person name="Tulloss R.E."/>
            <person name="Uehling J."/>
            <person name="Grigoriev I.V."/>
            <person name="Vagvolgyi C."/>
            <person name="Papp T."/>
            <person name="Martin F.M."/>
            <person name="Miettinen O."/>
            <person name="Hibbett D.S."/>
            <person name="Nagy L.G."/>
        </authorList>
    </citation>
    <scope>NUCLEOTIDE SEQUENCE [LARGE SCALE GENOMIC DNA]</scope>
    <source>
        <strain evidence="2 3">CBS 962.96</strain>
    </source>
</reference>
<feature type="region of interest" description="Disordered" evidence="1">
    <location>
        <begin position="405"/>
        <end position="425"/>
    </location>
</feature>
<organism evidence="2 3">
    <name type="scientific">Dendrothele bispora (strain CBS 962.96)</name>
    <dbReference type="NCBI Taxonomy" id="1314807"/>
    <lineage>
        <taxon>Eukaryota</taxon>
        <taxon>Fungi</taxon>
        <taxon>Dikarya</taxon>
        <taxon>Basidiomycota</taxon>
        <taxon>Agaricomycotina</taxon>
        <taxon>Agaricomycetes</taxon>
        <taxon>Agaricomycetidae</taxon>
        <taxon>Agaricales</taxon>
        <taxon>Agaricales incertae sedis</taxon>
        <taxon>Dendrothele</taxon>
    </lineage>
</organism>
<feature type="region of interest" description="Disordered" evidence="1">
    <location>
        <begin position="220"/>
        <end position="250"/>
    </location>
</feature>
<dbReference type="AlphaFoldDB" id="A0A4S8LR53"/>
<evidence type="ECO:0000256" key="1">
    <source>
        <dbReference type="SAM" id="MobiDB-lite"/>
    </source>
</evidence>
<protein>
    <submittedName>
        <fullName evidence="2">Uncharacterized protein</fullName>
    </submittedName>
</protein>
<evidence type="ECO:0000313" key="3">
    <source>
        <dbReference type="Proteomes" id="UP000297245"/>
    </source>
</evidence>
<feature type="compositionally biased region" description="Low complexity" evidence="1">
    <location>
        <begin position="230"/>
        <end position="240"/>
    </location>
</feature>
<accession>A0A4S8LR53</accession>
<gene>
    <name evidence="2" type="ORF">K435DRAFT_863029</name>
</gene>
<dbReference type="Proteomes" id="UP000297245">
    <property type="component" value="Unassembled WGS sequence"/>
</dbReference>
<proteinExistence type="predicted"/>
<sequence>MGGVWSTIRTTSVSYLNRYKLNDTRDACLTAVFTTTDISSMEDDCAFLPYGERRALPGGVYDVILRERLAMGPDALSSLDPGRDFIAARHFGGNTKFIWMHDHSKECEVQLIGEFSPGTKVHPTGNHVAVDGNFIPIGDNNRVKFNWTLQCPANAPEKLKAVFHNQVTALFNTIDSEHTGSMRSWILRENEERPDLILVSSKKIFKSTTVNTKMVKKSIDAEPQGAGEQSPSASSTSTLSEDSHELPGHGELSVGLSFSPSVMPGYGGPWFDQTSAAKIEQLDIRDPSMKLIPPSDWWQWITEGSLAYMTATMYIWDVEGRKVYTLTIKSLQILDKSDFVPVPPVVRESVFSSTTPPATAASKQVNVVLGPSPGRINFARSLSQSNKGKKRVARDDDQAEQELNQVLDHAETTAATPKRNKRIKA</sequence>
<evidence type="ECO:0000313" key="2">
    <source>
        <dbReference type="EMBL" id="THU91864.1"/>
    </source>
</evidence>
<dbReference type="EMBL" id="ML179295">
    <property type="protein sequence ID" value="THU91864.1"/>
    <property type="molecule type" value="Genomic_DNA"/>
</dbReference>